<dbReference type="EMBL" id="OQ137560">
    <property type="protein sequence ID" value="WCA46250.1"/>
    <property type="molecule type" value="Genomic_DNA"/>
</dbReference>
<name>A0AAE9WWR9_9CAUD</name>
<organism evidence="1 2">
    <name type="scientific">Caulobacter phage ERS</name>
    <dbReference type="NCBI Taxonomy" id="3020392"/>
    <lineage>
        <taxon>Viruses</taxon>
        <taxon>Duplodnaviria</taxon>
        <taxon>Heunggongvirae</taxon>
        <taxon>Uroviricota</taxon>
        <taxon>Caudoviricetes</taxon>
        <taxon>Autographivirales</taxon>
        <taxon>Autonotataviridae</taxon>
        <taxon>Percyvirus</taxon>
        <taxon>Percyvirus ERS</taxon>
    </lineage>
</organism>
<reference evidence="2" key="1">
    <citation type="journal article" date="2024" name="Viruses">
        <title>New Genera and Species of Caulobacter and Brevundimonas Bacteriophages Provide Insights into Phage Genome Evolution.</title>
        <authorList>
            <person name="Ely B."/>
            <person name="Hils M."/>
            <person name="Clarke A."/>
            <person name="Albert M."/>
            <person name="Holness N."/>
            <person name="Lenski J."/>
            <person name="Mohammadi T."/>
        </authorList>
    </citation>
    <scope>NUCLEOTIDE SEQUENCE [LARGE SCALE GENOMIC DNA]</scope>
</reference>
<protein>
    <submittedName>
        <fullName evidence="1">Uncharacterized protein</fullName>
    </submittedName>
</protein>
<sequence length="252" mass="27269">MAKRNTTTENAPTTTSVAKGYGHYLQGSAAALDKAIISIGQRSKTLDMDIHNAAVGCIGRSLPVDQGGHLDAERARKLVAALSAGQSRLRVVAWFHHFSNIRITAATDAKTKVMTVKAKMVPPEVEHVAADGTKTWVANPDYKTDVDLVKAHDTPFWKLNDEQTPDVRQFDSAALARMLDNLIKAHAKAKEAGHVSLLPVEEKLIESLTKTAKTQKDRAAQIAKQAGQAVMKVAAEKHVDPLTVIEDVRKAG</sequence>
<accession>A0AAE9WWR9</accession>
<keyword evidence="2" id="KW-1185">Reference proteome</keyword>
<proteinExistence type="predicted"/>
<dbReference type="Proteomes" id="UP001218127">
    <property type="component" value="Segment"/>
</dbReference>
<evidence type="ECO:0000313" key="1">
    <source>
        <dbReference type="EMBL" id="WCA46250.1"/>
    </source>
</evidence>
<gene>
    <name evidence="1" type="primary">ERS_gp002</name>
</gene>
<evidence type="ECO:0000313" key="2">
    <source>
        <dbReference type="Proteomes" id="UP001218127"/>
    </source>
</evidence>